<evidence type="ECO:0000256" key="3">
    <source>
        <dbReference type="ARBA" id="ARBA00023163"/>
    </source>
</evidence>
<dbReference type="Pfam" id="PF13191">
    <property type="entry name" value="AAA_16"/>
    <property type="match status" value="1"/>
</dbReference>
<dbReference type="SUPFAM" id="SSF48452">
    <property type="entry name" value="TPR-like"/>
    <property type="match status" value="1"/>
</dbReference>
<dbReference type="GO" id="GO:0006355">
    <property type="term" value="P:regulation of DNA-templated transcription"/>
    <property type="evidence" value="ECO:0007669"/>
    <property type="project" value="InterPro"/>
</dbReference>
<dbReference type="GO" id="GO:0003677">
    <property type="term" value="F:DNA binding"/>
    <property type="evidence" value="ECO:0007669"/>
    <property type="project" value="UniProtKB-KW"/>
</dbReference>
<organism evidence="6 7">
    <name type="scientific">Halopseudomonas xinjiangensis</name>
    <dbReference type="NCBI Taxonomy" id="487184"/>
    <lineage>
        <taxon>Bacteria</taxon>
        <taxon>Pseudomonadati</taxon>
        <taxon>Pseudomonadota</taxon>
        <taxon>Gammaproteobacteria</taxon>
        <taxon>Pseudomonadales</taxon>
        <taxon>Pseudomonadaceae</taxon>
        <taxon>Halopseudomonas</taxon>
    </lineage>
</organism>
<dbReference type="AlphaFoldDB" id="A0A1H1RGK0"/>
<name>A0A1H1RGK0_9GAMM</name>
<dbReference type="InterPro" id="IPR036388">
    <property type="entry name" value="WH-like_DNA-bd_sf"/>
</dbReference>
<dbReference type="CDD" id="cd06170">
    <property type="entry name" value="LuxR_C_like"/>
    <property type="match status" value="1"/>
</dbReference>
<feature type="region of interest" description="Disordered" evidence="4">
    <location>
        <begin position="1"/>
        <end position="25"/>
    </location>
</feature>
<dbReference type="Gene3D" id="3.40.50.300">
    <property type="entry name" value="P-loop containing nucleotide triphosphate hydrolases"/>
    <property type="match status" value="1"/>
</dbReference>
<reference evidence="7" key="1">
    <citation type="submission" date="2016-10" db="EMBL/GenBank/DDBJ databases">
        <authorList>
            <person name="Varghese N."/>
            <person name="Submissions S."/>
        </authorList>
    </citation>
    <scope>NUCLEOTIDE SEQUENCE [LARGE SCALE GENOMIC DNA]</scope>
    <source>
        <strain evidence="7">NRRL B-51270</strain>
    </source>
</reference>
<evidence type="ECO:0000256" key="2">
    <source>
        <dbReference type="ARBA" id="ARBA00023125"/>
    </source>
</evidence>
<dbReference type="SUPFAM" id="SSF52540">
    <property type="entry name" value="P-loop containing nucleoside triphosphate hydrolases"/>
    <property type="match status" value="1"/>
</dbReference>
<keyword evidence="1" id="KW-0805">Transcription regulation</keyword>
<dbReference type="Proteomes" id="UP000243207">
    <property type="component" value="Chromosome I"/>
</dbReference>
<keyword evidence="7" id="KW-1185">Reference proteome</keyword>
<sequence>MSMRTGALIPDRPLRAEPRDDCPPLLKTKLIPPRRGRNILPRPRLEDLHARVAEHRLTVLEGPAGYGKTTLATIWCDDLAARGHAVGWLSLDDEDQHVEDIHRYLFAAVAQAFDPLGVEGQHAQPRSIIELINTLSQAARPLVLFIDDCHRVDDEVLVGALSRLLQRAPGSTHLVLCSRSAIPTAIKQNLYLDDLLQLGAIELRFELDETRDLLRKAGAESSLELAELQRYTEGWVTGLRACLQAPASTGSSHGASMRCIRHVFDEALQYLPAGQRRAVLPLGMLDKFSDAMLRNVLGEHAAFGLIDALLDQSVFIQSLDDSRAWYCLHPMFREYLKVRYLRRNGEDANRFLLTAADWCARHERWLDAIRLGMEGGHLDAVRGWIEGCAMQLLEQGDFAALVSLEKRWQTHSSGAPLALKIARAWALGVALEPDSARAMMAEITSDITSMGEEGVWIEWEMRSLEAMLAGLADQNHISGPLAETCYRSATLRPWVRNVLLNLISCSHFHAGRWDAFYTVPPTLCGPGMPAGMLFHDCYRQSLHALAQSIQGRLQDGINDLTEFLQRVSARFADMPERPNPALVALPQAVIAQLQYLLGDRTAAQACLAQGIDLVDMAGFLDCTAAAYCTSARLAWHQGQHQRARRLLEQLEGLANIHDWDRLRARVLMERSRINLLDGKFREAAACVSGLAELSTRHTDAPTWEFDVYATLSALWLAMHRDDLDEALIDKAQALTLRLHDRELRLWHAELGLALGLVQDLHQHPGNDPALLEQVLMSVEQSGALAIVFDCPLGDQDARCQESIVPSVWQRIRQIRADAGVGIQQDERQAAALLDLTVKERQVMQLVAEGKSNKQIARDLNVAPETIKSHMKSIFAKLKVDNRAQAAVMLRQGG</sequence>
<keyword evidence="3" id="KW-0804">Transcription</keyword>
<feature type="domain" description="HTH luxR-type" evidence="5">
    <location>
        <begin position="828"/>
        <end position="893"/>
    </location>
</feature>
<dbReference type="Pfam" id="PF00196">
    <property type="entry name" value="GerE"/>
    <property type="match status" value="1"/>
</dbReference>
<dbReference type="Gene3D" id="1.10.10.10">
    <property type="entry name" value="Winged helix-like DNA-binding domain superfamily/Winged helix DNA-binding domain"/>
    <property type="match status" value="1"/>
</dbReference>
<proteinExistence type="predicted"/>
<dbReference type="InterPro" id="IPR016032">
    <property type="entry name" value="Sig_transdc_resp-reg_C-effctor"/>
</dbReference>
<protein>
    <submittedName>
        <fullName evidence="6">LuxR family transcriptional regulator, maltose regulon positive regulatory protein</fullName>
    </submittedName>
</protein>
<dbReference type="PRINTS" id="PR00038">
    <property type="entry name" value="HTHLUXR"/>
</dbReference>
<gene>
    <name evidence="6" type="ORF">SAMN05216421_1359</name>
</gene>
<dbReference type="RefSeq" id="WP_172829816.1">
    <property type="nucleotide sequence ID" value="NZ_LT629736.1"/>
</dbReference>
<dbReference type="InterPro" id="IPR059106">
    <property type="entry name" value="WHD_MalT"/>
</dbReference>
<dbReference type="EMBL" id="LT629736">
    <property type="protein sequence ID" value="SDS34881.1"/>
    <property type="molecule type" value="Genomic_DNA"/>
</dbReference>
<evidence type="ECO:0000313" key="6">
    <source>
        <dbReference type="EMBL" id="SDS34881.1"/>
    </source>
</evidence>
<keyword evidence="2" id="KW-0238">DNA-binding</keyword>
<feature type="compositionally biased region" description="Basic and acidic residues" evidence="4">
    <location>
        <begin position="12"/>
        <end position="22"/>
    </location>
</feature>
<evidence type="ECO:0000256" key="4">
    <source>
        <dbReference type="SAM" id="MobiDB-lite"/>
    </source>
</evidence>
<dbReference type="PANTHER" id="PTHR44688">
    <property type="entry name" value="DNA-BINDING TRANSCRIPTIONAL ACTIVATOR DEVR_DOSR"/>
    <property type="match status" value="1"/>
</dbReference>
<dbReference type="Gene3D" id="1.25.40.10">
    <property type="entry name" value="Tetratricopeptide repeat domain"/>
    <property type="match status" value="1"/>
</dbReference>
<dbReference type="InterPro" id="IPR011990">
    <property type="entry name" value="TPR-like_helical_dom_sf"/>
</dbReference>
<evidence type="ECO:0000259" key="5">
    <source>
        <dbReference type="PROSITE" id="PS50043"/>
    </source>
</evidence>
<dbReference type="SMART" id="SM00421">
    <property type="entry name" value="HTH_LUXR"/>
    <property type="match status" value="1"/>
</dbReference>
<dbReference type="PANTHER" id="PTHR44688:SF16">
    <property type="entry name" value="DNA-BINDING TRANSCRIPTIONAL ACTIVATOR DEVR_DOSR"/>
    <property type="match status" value="1"/>
</dbReference>
<dbReference type="PROSITE" id="PS00622">
    <property type="entry name" value="HTH_LUXR_1"/>
    <property type="match status" value="1"/>
</dbReference>
<evidence type="ECO:0000313" key="7">
    <source>
        <dbReference type="Proteomes" id="UP000243207"/>
    </source>
</evidence>
<dbReference type="PROSITE" id="PS50043">
    <property type="entry name" value="HTH_LUXR_2"/>
    <property type="match status" value="1"/>
</dbReference>
<evidence type="ECO:0000256" key="1">
    <source>
        <dbReference type="ARBA" id="ARBA00023015"/>
    </source>
</evidence>
<accession>A0A1H1RGK0</accession>
<dbReference type="Pfam" id="PF25873">
    <property type="entry name" value="WHD_MalT"/>
    <property type="match status" value="1"/>
</dbReference>
<dbReference type="InterPro" id="IPR027417">
    <property type="entry name" value="P-loop_NTPase"/>
</dbReference>
<dbReference type="InterPro" id="IPR000792">
    <property type="entry name" value="Tscrpt_reg_LuxR_C"/>
</dbReference>
<dbReference type="InterPro" id="IPR041664">
    <property type="entry name" value="AAA_16"/>
</dbReference>
<dbReference type="SUPFAM" id="SSF46894">
    <property type="entry name" value="C-terminal effector domain of the bipartite response regulators"/>
    <property type="match status" value="1"/>
</dbReference>
<dbReference type="STRING" id="487184.SAMN05216421_1359"/>